<evidence type="ECO:0000256" key="1">
    <source>
        <dbReference type="SAM" id="MobiDB-lite"/>
    </source>
</evidence>
<evidence type="ECO:0000313" key="3">
    <source>
        <dbReference type="Proteomes" id="UP000708208"/>
    </source>
</evidence>
<feature type="compositionally biased region" description="Polar residues" evidence="1">
    <location>
        <begin position="144"/>
        <end position="160"/>
    </location>
</feature>
<gene>
    <name evidence="2" type="ORF">AFUS01_LOCUS33271</name>
</gene>
<proteinExistence type="predicted"/>
<feature type="region of interest" description="Disordered" evidence="1">
    <location>
        <begin position="143"/>
        <end position="162"/>
    </location>
</feature>
<accession>A0A8J2PIG4</accession>
<dbReference type="PANTHER" id="PTHR47331:SF5">
    <property type="entry name" value="RIBONUCLEASE H"/>
    <property type="match status" value="1"/>
</dbReference>
<feature type="non-terminal residue" evidence="2">
    <location>
        <position position="246"/>
    </location>
</feature>
<dbReference type="AlphaFoldDB" id="A0A8J2PIG4"/>
<reference evidence="2" key="1">
    <citation type="submission" date="2021-06" db="EMBL/GenBank/DDBJ databases">
        <authorList>
            <person name="Hodson N. C."/>
            <person name="Mongue J. A."/>
            <person name="Jaron S. K."/>
        </authorList>
    </citation>
    <scope>NUCLEOTIDE SEQUENCE</scope>
</reference>
<protein>
    <recommendedName>
        <fullName evidence="4">Peptidase aspartic putative domain-containing protein</fullName>
    </recommendedName>
</protein>
<dbReference type="Proteomes" id="UP000708208">
    <property type="component" value="Unassembled WGS sequence"/>
</dbReference>
<sequence length="246" mass="27508">MLVHLLKEKLDPETRRQWVLSLSSSNLPTFKEFCDFLSQRSRAVTESTAKLPATRNVSTSQKQKNVSSHHGTADPKCKICKDQSHLLFKCQTFRNWTVKERQDHVKEKKLCFNCFSPSHRSQACANKTNCKKCNKRHHTMIHSEVTSSDSTPDEAQSTSHHVAKAELPSQVLLQTAVVNVPDSRGNFHAVRALLDSASECSFVTEKITKQLGLKTRRTNVTVKGVSSVPVGASQSLAHVPISSRIY</sequence>
<dbReference type="PANTHER" id="PTHR47331">
    <property type="entry name" value="PHD-TYPE DOMAIN-CONTAINING PROTEIN"/>
    <property type="match status" value="1"/>
</dbReference>
<evidence type="ECO:0008006" key="4">
    <source>
        <dbReference type="Google" id="ProtNLM"/>
    </source>
</evidence>
<organism evidence="2 3">
    <name type="scientific">Allacma fusca</name>
    <dbReference type="NCBI Taxonomy" id="39272"/>
    <lineage>
        <taxon>Eukaryota</taxon>
        <taxon>Metazoa</taxon>
        <taxon>Ecdysozoa</taxon>
        <taxon>Arthropoda</taxon>
        <taxon>Hexapoda</taxon>
        <taxon>Collembola</taxon>
        <taxon>Symphypleona</taxon>
        <taxon>Sminthuridae</taxon>
        <taxon>Allacma</taxon>
    </lineage>
</organism>
<keyword evidence="3" id="KW-1185">Reference proteome</keyword>
<feature type="region of interest" description="Disordered" evidence="1">
    <location>
        <begin position="53"/>
        <end position="73"/>
    </location>
</feature>
<evidence type="ECO:0000313" key="2">
    <source>
        <dbReference type="EMBL" id="CAG7823034.1"/>
    </source>
</evidence>
<dbReference type="EMBL" id="CAJVCH010528159">
    <property type="protein sequence ID" value="CAG7823034.1"/>
    <property type="molecule type" value="Genomic_DNA"/>
</dbReference>
<name>A0A8J2PIG4_9HEXA</name>
<comment type="caution">
    <text evidence="2">The sequence shown here is derived from an EMBL/GenBank/DDBJ whole genome shotgun (WGS) entry which is preliminary data.</text>
</comment>
<dbReference type="OrthoDB" id="10071960at2759"/>
<feature type="compositionally biased region" description="Polar residues" evidence="1">
    <location>
        <begin position="55"/>
        <end position="70"/>
    </location>
</feature>